<proteinExistence type="predicted"/>
<gene>
    <name evidence="2" type="ORF">UFOPK1722_00618</name>
</gene>
<feature type="compositionally biased region" description="Basic and acidic residues" evidence="1">
    <location>
        <begin position="1"/>
        <end position="12"/>
    </location>
</feature>
<evidence type="ECO:0000256" key="1">
    <source>
        <dbReference type="SAM" id="MobiDB-lite"/>
    </source>
</evidence>
<feature type="region of interest" description="Disordered" evidence="1">
    <location>
        <begin position="1"/>
        <end position="28"/>
    </location>
</feature>
<reference evidence="2" key="1">
    <citation type="submission" date="2020-05" db="EMBL/GenBank/DDBJ databases">
        <authorList>
            <person name="Chiriac C."/>
            <person name="Salcher M."/>
            <person name="Ghai R."/>
            <person name="Kavagutti S V."/>
        </authorList>
    </citation>
    <scope>NUCLEOTIDE SEQUENCE</scope>
</reference>
<dbReference type="AlphaFoldDB" id="A0A6J6EH90"/>
<name>A0A6J6EH90_9ZZZZ</name>
<protein>
    <submittedName>
        <fullName evidence="2">Unannotated protein</fullName>
    </submittedName>
</protein>
<dbReference type="EMBL" id="CAEZTS010000039">
    <property type="protein sequence ID" value="CAB4574799.1"/>
    <property type="molecule type" value="Genomic_DNA"/>
</dbReference>
<organism evidence="2">
    <name type="scientific">freshwater metagenome</name>
    <dbReference type="NCBI Taxonomy" id="449393"/>
    <lineage>
        <taxon>unclassified sequences</taxon>
        <taxon>metagenomes</taxon>
        <taxon>ecological metagenomes</taxon>
    </lineage>
</organism>
<evidence type="ECO:0000313" key="2">
    <source>
        <dbReference type="EMBL" id="CAB4574799.1"/>
    </source>
</evidence>
<sequence>MVTSADRIDTFRRHTASTMTATGAGAMTSRAVALSPPEERINRANTASAPSLRSWVNRMVAATIQPSNAHGSSNADVREMYGRT</sequence>
<feature type="compositionally biased region" description="Low complexity" evidence="1">
    <location>
        <begin position="16"/>
        <end position="28"/>
    </location>
</feature>
<accession>A0A6J6EH90</accession>